<feature type="compositionally biased region" description="Basic and acidic residues" evidence="5">
    <location>
        <begin position="138"/>
        <end position="150"/>
    </location>
</feature>
<dbReference type="InterPro" id="IPR036259">
    <property type="entry name" value="MFS_trans_sf"/>
</dbReference>
<proteinExistence type="predicted"/>
<feature type="transmembrane region" description="Helical" evidence="6">
    <location>
        <begin position="180"/>
        <end position="198"/>
    </location>
</feature>
<keyword evidence="9" id="KW-1185">Reference proteome</keyword>
<feature type="region of interest" description="Disordered" evidence="5">
    <location>
        <begin position="138"/>
        <end position="161"/>
    </location>
</feature>
<feature type="transmembrane region" description="Helical" evidence="6">
    <location>
        <begin position="248"/>
        <end position="265"/>
    </location>
</feature>
<dbReference type="InterPro" id="IPR011701">
    <property type="entry name" value="MFS"/>
</dbReference>
<dbReference type="PROSITE" id="PS50850">
    <property type="entry name" value="MFS"/>
    <property type="match status" value="1"/>
</dbReference>
<dbReference type="Gene3D" id="1.20.1250.20">
    <property type="entry name" value="MFS general substrate transporter like domains"/>
    <property type="match status" value="1"/>
</dbReference>
<feature type="domain" description="Major facilitator superfamily (MFS) profile" evidence="7">
    <location>
        <begin position="1"/>
        <end position="363"/>
    </location>
</feature>
<dbReference type="InterPro" id="IPR049680">
    <property type="entry name" value="FLVCR1-2_SLC49-like"/>
</dbReference>
<dbReference type="GO" id="GO:0016020">
    <property type="term" value="C:membrane"/>
    <property type="evidence" value="ECO:0007669"/>
    <property type="project" value="UniProtKB-SubCell"/>
</dbReference>
<comment type="caution">
    <text evidence="8">The sequence shown here is derived from an EMBL/GenBank/DDBJ whole genome shotgun (WGS) entry which is preliminary data.</text>
</comment>
<dbReference type="InterPro" id="IPR020846">
    <property type="entry name" value="MFS_dom"/>
</dbReference>
<evidence type="ECO:0000256" key="5">
    <source>
        <dbReference type="SAM" id="MobiDB-lite"/>
    </source>
</evidence>
<evidence type="ECO:0000256" key="4">
    <source>
        <dbReference type="ARBA" id="ARBA00023136"/>
    </source>
</evidence>
<feature type="transmembrane region" description="Helical" evidence="6">
    <location>
        <begin position="63"/>
        <end position="84"/>
    </location>
</feature>
<evidence type="ECO:0000256" key="2">
    <source>
        <dbReference type="ARBA" id="ARBA00022692"/>
    </source>
</evidence>
<name>A0A8K0KSK9_LADFU</name>
<evidence type="ECO:0000256" key="3">
    <source>
        <dbReference type="ARBA" id="ARBA00022989"/>
    </source>
</evidence>
<evidence type="ECO:0000313" key="8">
    <source>
        <dbReference type="EMBL" id="KAG8240220.1"/>
    </source>
</evidence>
<dbReference type="OrthoDB" id="422206at2759"/>
<keyword evidence="4 6" id="KW-0472">Membrane</keyword>
<evidence type="ECO:0000259" key="7">
    <source>
        <dbReference type="PROSITE" id="PS50850"/>
    </source>
</evidence>
<evidence type="ECO:0000256" key="1">
    <source>
        <dbReference type="ARBA" id="ARBA00004141"/>
    </source>
</evidence>
<dbReference type="PANTHER" id="PTHR10924">
    <property type="entry name" value="MAJOR FACILITATOR SUPERFAMILY PROTEIN-RELATED"/>
    <property type="match status" value="1"/>
</dbReference>
<dbReference type="PANTHER" id="PTHR10924:SF4">
    <property type="entry name" value="GH15861P"/>
    <property type="match status" value="1"/>
</dbReference>
<feature type="non-terminal residue" evidence="8">
    <location>
        <position position="1"/>
    </location>
</feature>
<feature type="transmembrane region" description="Helical" evidence="6">
    <location>
        <begin position="218"/>
        <end position="239"/>
    </location>
</feature>
<accession>A0A8K0KSK9</accession>
<dbReference type="EMBL" id="KZ312439">
    <property type="protein sequence ID" value="KAG8240220.1"/>
    <property type="molecule type" value="Genomic_DNA"/>
</dbReference>
<sequence length="378" mass="40621">GLRFTTIIGSIGNCVGSWIKVLSVSPDRFYVTFIGQSIVAVSQVFVLSVPARLSAVWFGPEQVSSACAIGVFGNQLGIALGFLIPPMMVRNSENLEEIGHDLSIMFYTIAGLTSVIFLLIVIFFRAEPEQPPSVAMLTEREKRKEQKSRQGVEAGADAAAEPRTRNEFGQMIVRLAKNRGYLLLLASYGINTGVFYAISTLLNQVVLVYYPGHEEDVGRIGLSIIVAGMLGSVISGFILDKTHKFKEITLGLYALSLAGMIGYTFTLNCGYIAVVYLAAGLLGFFMTGYLPVGFEFAAELTHPEPEGTTVGILNAAVQVFGVAFTSAYGQVFNAAGDLIANLTLAGTLVLGLILTCIIPSDLRRQAAYAKGHANKETH</sequence>
<dbReference type="GO" id="GO:0015232">
    <property type="term" value="F:heme transmembrane transporter activity"/>
    <property type="evidence" value="ECO:0007669"/>
    <property type="project" value="TreeGrafter"/>
</dbReference>
<dbReference type="Pfam" id="PF07690">
    <property type="entry name" value="MFS_1"/>
    <property type="match status" value="1"/>
</dbReference>
<dbReference type="GO" id="GO:0020037">
    <property type="term" value="F:heme binding"/>
    <property type="evidence" value="ECO:0007669"/>
    <property type="project" value="TreeGrafter"/>
</dbReference>
<dbReference type="GO" id="GO:0097037">
    <property type="term" value="P:heme export"/>
    <property type="evidence" value="ECO:0007669"/>
    <property type="project" value="TreeGrafter"/>
</dbReference>
<dbReference type="Proteomes" id="UP000792457">
    <property type="component" value="Unassembled WGS sequence"/>
</dbReference>
<feature type="transmembrane region" description="Helical" evidence="6">
    <location>
        <begin position="271"/>
        <end position="292"/>
    </location>
</feature>
<evidence type="ECO:0000256" key="6">
    <source>
        <dbReference type="SAM" id="Phobius"/>
    </source>
</evidence>
<comment type="subcellular location">
    <subcellularLocation>
        <location evidence="1">Membrane</location>
        <topology evidence="1">Multi-pass membrane protein</topology>
    </subcellularLocation>
</comment>
<keyword evidence="3 6" id="KW-1133">Transmembrane helix</keyword>
<feature type="transmembrane region" description="Helical" evidence="6">
    <location>
        <begin position="29"/>
        <end position="51"/>
    </location>
</feature>
<evidence type="ECO:0000313" key="9">
    <source>
        <dbReference type="Proteomes" id="UP000792457"/>
    </source>
</evidence>
<feature type="transmembrane region" description="Helical" evidence="6">
    <location>
        <begin position="312"/>
        <end position="332"/>
    </location>
</feature>
<reference evidence="8" key="1">
    <citation type="submission" date="2013-04" db="EMBL/GenBank/DDBJ databases">
        <authorList>
            <person name="Qu J."/>
            <person name="Murali S.C."/>
            <person name="Bandaranaike D."/>
            <person name="Bellair M."/>
            <person name="Blankenburg K."/>
            <person name="Chao H."/>
            <person name="Dinh H."/>
            <person name="Doddapaneni H."/>
            <person name="Downs B."/>
            <person name="Dugan-Rocha S."/>
            <person name="Elkadiri S."/>
            <person name="Gnanaolivu R.D."/>
            <person name="Hernandez B."/>
            <person name="Javaid M."/>
            <person name="Jayaseelan J.C."/>
            <person name="Lee S."/>
            <person name="Li M."/>
            <person name="Ming W."/>
            <person name="Munidasa M."/>
            <person name="Muniz J."/>
            <person name="Nguyen L."/>
            <person name="Ongeri F."/>
            <person name="Osuji N."/>
            <person name="Pu L.-L."/>
            <person name="Puazo M."/>
            <person name="Qu C."/>
            <person name="Quiroz J."/>
            <person name="Raj R."/>
            <person name="Weissenberger G."/>
            <person name="Xin Y."/>
            <person name="Zou X."/>
            <person name="Han Y."/>
            <person name="Richards S."/>
            <person name="Worley K."/>
            <person name="Muzny D."/>
            <person name="Gibbs R."/>
        </authorList>
    </citation>
    <scope>NUCLEOTIDE SEQUENCE</scope>
    <source>
        <strain evidence="8">Sampled in the wild</strain>
    </source>
</reference>
<gene>
    <name evidence="8" type="ORF">J437_LFUL004680</name>
</gene>
<organism evidence="8 9">
    <name type="scientific">Ladona fulva</name>
    <name type="common">Scarce chaser dragonfly</name>
    <name type="synonym">Libellula fulva</name>
    <dbReference type="NCBI Taxonomy" id="123851"/>
    <lineage>
        <taxon>Eukaryota</taxon>
        <taxon>Metazoa</taxon>
        <taxon>Ecdysozoa</taxon>
        <taxon>Arthropoda</taxon>
        <taxon>Hexapoda</taxon>
        <taxon>Insecta</taxon>
        <taxon>Pterygota</taxon>
        <taxon>Palaeoptera</taxon>
        <taxon>Odonata</taxon>
        <taxon>Epiprocta</taxon>
        <taxon>Anisoptera</taxon>
        <taxon>Libelluloidea</taxon>
        <taxon>Libellulidae</taxon>
        <taxon>Ladona</taxon>
    </lineage>
</organism>
<reference evidence="8" key="2">
    <citation type="submission" date="2017-10" db="EMBL/GenBank/DDBJ databases">
        <title>Ladona fulva Genome sequencing and assembly.</title>
        <authorList>
            <person name="Murali S."/>
            <person name="Richards S."/>
            <person name="Bandaranaike D."/>
            <person name="Bellair M."/>
            <person name="Blankenburg K."/>
            <person name="Chao H."/>
            <person name="Dinh H."/>
            <person name="Doddapaneni H."/>
            <person name="Dugan-Rocha S."/>
            <person name="Elkadiri S."/>
            <person name="Gnanaolivu R."/>
            <person name="Hernandez B."/>
            <person name="Skinner E."/>
            <person name="Javaid M."/>
            <person name="Lee S."/>
            <person name="Li M."/>
            <person name="Ming W."/>
            <person name="Munidasa M."/>
            <person name="Muniz J."/>
            <person name="Nguyen L."/>
            <person name="Hughes D."/>
            <person name="Osuji N."/>
            <person name="Pu L.-L."/>
            <person name="Puazo M."/>
            <person name="Qu C."/>
            <person name="Quiroz J."/>
            <person name="Raj R."/>
            <person name="Weissenberger G."/>
            <person name="Xin Y."/>
            <person name="Zou X."/>
            <person name="Han Y."/>
            <person name="Worley K."/>
            <person name="Muzny D."/>
            <person name="Gibbs R."/>
        </authorList>
    </citation>
    <scope>NUCLEOTIDE SEQUENCE</scope>
    <source>
        <strain evidence="8">Sampled in the wild</strain>
    </source>
</reference>
<dbReference type="AlphaFoldDB" id="A0A8K0KSK9"/>
<keyword evidence="2 6" id="KW-0812">Transmembrane</keyword>
<feature type="transmembrane region" description="Helical" evidence="6">
    <location>
        <begin position="338"/>
        <end position="358"/>
    </location>
</feature>
<dbReference type="SUPFAM" id="SSF103473">
    <property type="entry name" value="MFS general substrate transporter"/>
    <property type="match status" value="1"/>
</dbReference>
<protein>
    <recommendedName>
        <fullName evidence="7">Major facilitator superfamily (MFS) profile domain-containing protein</fullName>
    </recommendedName>
</protein>
<feature type="transmembrane region" description="Helical" evidence="6">
    <location>
        <begin position="104"/>
        <end position="124"/>
    </location>
</feature>